<dbReference type="Pfam" id="PF05762">
    <property type="entry name" value="VWA_CoxE"/>
    <property type="match status" value="1"/>
</dbReference>
<dbReference type="HOGENOM" id="CLU_412739_0_0_9"/>
<reference evidence="3" key="2">
    <citation type="submission" date="2012-10" db="EMBL/GenBank/DDBJ databases">
        <title>Improved high-quality draft of Thermaerobacter subterraneus C21, DSM 13965.</title>
        <authorList>
            <consortium name="DOE Joint Genome Institute"/>
            <person name="Eisen J."/>
            <person name="Huntemann M."/>
            <person name="Wei C.-L."/>
            <person name="Han J."/>
            <person name="Detter J.C."/>
            <person name="Han C."/>
            <person name="Tapia R."/>
            <person name="Chen A."/>
            <person name="Kyrpides N."/>
            <person name="Mavromatis K."/>
            <person name="Markowitz V."/>
            <person name="Szeto E."/>
            <person name="Ivanova N."/>
            <person name="Mikhailova N."/>
            <person name="Ovchinnikova G."/>
            <person name="Pagani I."/>
            <person name="Pati A."/>
            <person name="Goodwin L."/>
            <person name="Nordberg H.P."/>
            <person name="Cantor M.N."/>
            <person name="Hua S.X."/>
            <person name="Woyke T."/>
            <person name="Eisen J."/>
            <person name="Klenk H.-P."/>
        </authorList>
    </citation>
    <scope>NUCLEOTIDE SEQUENCE [LARGE SCALE GENOMIC DNA]</scope>
    <source>
        <strain evidence="3">DSM 13965</strain>
    </source>
</reference>
<organism evidence="3 4">
    <name type="scientific">Thermaerobacter subterraneus DSM 13965</name>
    <dbReference type="NCBI Taxonomy" id="867903"/>
    <lineage>
        <taxon>Bacteria</taxon>
        <taxon>Bacillati</taxon>
        <taxon>Bacillota</taxon>
        <taxon>Clostridia</taxon>
        <taxon>Eubacteriales</taxon>
        <taxon>Clostridiales Family XVII. Incertae Sedis</taxon>
        <taxon>Thermaerobacter</taxon>
    </lineage>
</organism>
<feature type="compositionally biased region" description="Low complexity" evidence="1">
    <location>
        <begin position="264"/>
        <end position="275"/>
    </location>
</feature>
<evidence type="ECO:0000256" key="1">
    <source>
        <dbReference type="SAM" id="MobiDB-lite"/>
    </source>
</evidence>
<feature type="compositionally biased region" description="Gly residues" evidence="1">
    <location>
        <begin position="648"/>
        <end position="665"/>
    </location>
</feature>
<dbReference type="SUPFAM" id="SSF53300">
    <property type="entry name" value="vWA-like"/>
    <property type="match status" value="1"/>
</dbReference>
<feature type="compositionally biased region" description="Gly residues" evidence="1">
    <location>
        <begin position="323"/>
        <end position="351"/>
    </location>
</feature>
<dbReference type="AlphaFoldDB" id="K6Q2U6"/>
<feature type="compositionally biased region" description="Gly residues" evidence="1">
    <location>
        <begin position="278"/>
        <end position="289"/>
    </location>
</feature>
<feature type="domain" description="VWFA" evidence="2">
    <location>
        <begin position="451"/>
        <end position="616"/>
    </location>
</feature>
<evidence type="ECO:0000313" key="4">
    <source>
        <dbReference type="Proteomes" id="UP000005710"/>
    </source>
</evidence>
<dbReference type="EMBL" id="AENY02000002">
    <property type="protein sequence ID" value="EKP95543.1"/>
    <property type="molecule type" value="Genomic_DNA"/>
</dbReference>
<feature type="compositionally biased region" description="Basic and acidic residues" evidence="1">
    <location>
        <begin position="296"/>
        <end position="306"/>
    </location>
</feature>
<proteinExistence type="predicted"/>
<dbReference type="CDD" id="cd00198">
    <property type="entry name" value="vWFA"/>
    <property type="match status" value="1"/>
</dbReference>
<dbReference type="eggNOG" id="COG3552">
    <property type="taxonomic scope" value="Bacteria"/>
</dbReference>
<dbReference type="InterPro" id="IPR002035">
    <property type="entry name" value="VWF_A"/>
</dbReference>
<dbReference type="RefSeq" id="WP_006903564.1">
    <property type="nucleotide sequence ID" value="NZ_JH976535.1"/>
</dbReference>
<dbReference type="InterPro" id="IPR036465">
    <property type="entry name" value="vWFA_dom_sf"/>
</dbReference>
<dbReference type="SMART" id="SM00327">
    <property type="entry name" value="VWA"/>
    <property type="match status" value="1"/>
</dbReference>
<dbReference type="Proteomes" id="UP000005710">
    <property type="component" value="Unassembled WGS sequence"/>
</dbReference>
<feature type="region of interest" description="Disordered" evidence="1">
    <location>
        <begin position="639"/>
        <end position="665"/>
    </location>
</feature>
<dbReference type="PANTHER" id="PTHR39338">
    <property type="entry name" value="BLL5662 PROTEIN-RELATED"/>
    <property type="match status" value="1"/>
</dbReference>
<sequence>MEAPAKTLRDHVIHLVRRLRAAGVPTSPADAVNVLAALEHVDLEDPAEVRAALRVILARRPEHLAVLERALDAFFWGEPVNRRVPEWLARRRPGQAGPVADSGPSGYPGDPAGGPWGAGDGEPPTGAPPSVADLAGAANANAASAGAAAASVDAASADAAAASSAGAPAATAASPSEAMAAAGPGSIPGLGSPYGPAGFPVHDPSLAGVDPGVPDITALPGQPGDRHESYGTNLVVDPAELADYLIMVLLSPAGTVSLGGPDGAPGARGDATGPGPDTPGGGWGSGAQGAGSPNPDDPHTAGHDPSKGPGQGGAGGHDSTAAGAGGEAPGGQGPSGQGPGGEGPGGQGGNPGSEDAPASSLAWRARAGGSPGGYSPLAVLTRRDVHLLDDASRRLVMAAARELGRWLATRPSRRFVRARKGPIDGRRALREAARKAGDLFRWPRRRRRPGQLRLVAVLDVSGSMDVYSQLFLHFLHGLQQQGGRVETFALGTRLTRLTSVLRTPRPEIAMARAAVVTVDWSGGTRLGEGLWVLAQRYAYLLDADTVLLVISDGLDRGNLDLLDRALRWCRRRVRAVVWMNPLAGDPRYEPLARGMQVALPHIDVLAPAHSLQSLVELALWLRRHPSTFRQLHRRNRPGARRYLSRTGAGTGPGSGRGFGRGVRHR</sequence>
<dbReference type="PANTHER" id="PTHR39338:SF6">
    <property type="entry name" value="BLL5662 PROTEIN"/>
    <property type="match status" value="1"/>
</dbReference>
<evidence type="ECO:0000259" key="2">
    <source>
        <dbReference type="SMART" id="SM00327"/>
    </source>
</evidence>
<keyword evidence="4" id="KW-1185">Reference proteome</keyword>
<comment type="caution">
    <text evidence="3">The sequence shown here is derived from an EMBL/GenBank/DDBJ whole genome shotgun (WGS) entry which is preliminary data.</text>
</comment>
<feature type="region of interest" description="Disordered" evidence="1">
    <location>
        <begin position="260"/>
        <end position="368"/>
    </location>
</feature>
<reference evidence="3" key="1">
    <citation type="submission" date="2010-10" db="EMBL/GenBank/DDBJ databases">
        <authorList>
            <consortium name="US DOE Joint Genome Institute (JGI-PGF)"/>
            <person name="Lucas S."/>
            <person name="Copeland A."/>
            <person name="Lapidus A."/>
            <person name="Bruce D."/>
            <person name="Goodwin L."/>
            <person name="Pitluck S."/>
            <person name="Kyrpides N."/>
            <person name="Mavromatis K."/>
            <person name="Detter J.C."/>
            <person name="Han C."/>
            <person name="Land M."/>
            <person name="Hauser L."/>
            <person name="Markowitz V."/>
            <person name="Cheng J.-F."/>
            <person name="Hugenholtz P."/>
            <person name="Woyke T."/>
            <person name="Wu D."/>
            <person name="Pukall R."/>
            <person name="Wahrenburg C."/>
            <person name="Brambilla E."/>
            <person name="Klenk H.-P."/>
            <person name="Eisen J.A."/>
        </authorList>
    </citation>
    <scope>NUCLEOTIDE SEQUENCE [LARGE SCALE GENOMIC DNA]</scope>
    <source>
        <strain evidence="3">DSM 13965</strain>
    </source>
</reference>
<evidence type="ECO:0000313" key="3">
    <source>
        <dbReference type="EMBL" id="EKP95543.1"/>
    </source>
</evidence>
<dbReference type="Gene3D" id="3.40.50.410">
    <property type="entry name" value="von Willebrand factor, type A domain"/>
    <property type="match status" value="1"/>
</dbReference>
<name>K6Q2U6_9FIRM</name>
<accession>K6Q2U6</accession>
<dbReference type="STRING" id="867903.ThesuDRAFT_01296"/>
<feature type="region of interest" description="Disordered" evidence="1">
    <location>
        <begin position="92"/>
        <end position="133"/>
    </location>
</feature>
<protein>
    <submittedName>
        <fullName evidence="3">Protein containing von Willebrand factor type A (VWA) domain</fullName>
    </submittedName>
</protein>
<feature type="compositionally biased region" description="Gly residues" evidence="1">
    <location>
        <begin position="111"/>
        <end position="120"/>
    </location>
</feature>
<dbReference type="OrthoDB" id="9790469at2"/>
<gene>
    <name evidence="3" type="ORF">ThesuDRAFT_01296</name>
</gene>
<dbReference type="InterPro" id="IPR008912">
    <property type="entry name" value="Uncharacterised_CoxE"/>
</dbReference>
<feature type="region of interest" description="Disordered" evidence="1">
    <location>
        <begin position="194"/>
        <end position="227"/>
    </location>
</feature>